<protein>
    <submittedName>
        <fullName evidence="2">HD domain-containing protein</fullName>
    </submittedName>
</protein>
<sequence>MLHDIQHSETDPSLARALAAGKIETPDPEHSRHVAHLSLRLYDLLQEPLALPKEGRDLLAAAALWHDCGQMRSMADHHRYSFDRIMAVPLRGFSREEQLQIANIARYHRAAHPSPQHPGYQRLPRSLRPAVDQMAAILRIAEGLDAGHLQVIKDVDVEVHDRYVTIYAISDTYPTMEIERAQSRAGLFREVFGRDVEILPKVIRSRTRRPVEGA</sequence>
<dbReference type="EMBL" id="JAMSLR010000008">
    <property type="protein sequence ID" value="MCM8749807.1"/>
    <property type="molecule type" value="Genomic_DNA"/>
</dbReference>
<dbReference type="RefSeq" id="WP_284057590.1">
    <property type="nucleotide sequence ID" value="NZ_JAMSLR010000008.1"/>
</dbReference>
<gene>
    <name evidence="2" type="ORF">NET02_11670</name>
</gene>
<evidence type="ECO:0000313" key="3">
    <source>
        <dbReference type="Proteomes" id="UP001165306"/>
    </source>
</evidence>
<dbReference type="PANTHER" id="PTHR30005:SF0">
    <property type="entry name" value="RETROGRADE REGULATION PROTEIN 2"/>
    <property type="match status" value="1"/>
</dbReference>
<dbReference type="PANTHER" id="PTHR30005">
    <property type="entry name" value="EXOPOLYPHOSPHATASE"/>
    <property type="match status" value="1"/>
</dbReference>
<dbReference type="SUPFAM" id="SSF109604">
    <property type="entry name" value="HD-domain/PDEase-like"/>
    <property type="match status" value="1"/>
</dbReference>
<organism evidence="2 3">
    <name type="scientific">Thermalbibacter longus</name>
    <dbReference type="NCBI Taxonomy" id="2951981"/>
    <lineage>
        <taxon>Bacteria</taxon>
        <taxon>Pseudomonadati</taxon>
        <taxon>Thermomicrobiota</taxon>
        <taxon>Thermomicrobia</taxon>
        <taxon>Thermomicrobiales</taxon>
        <taxon>Thermomicrobiaceae</taxon>
        <taxon>Thermalbibacter</taxon>
    </lineage>
</organism>
<dbReference type="InterPro" id="IPR050273">
    <property type="entry name" value="GppA/Ppx_hydrolase"/>
</dbReference>
<evidence type="ECO:0000313" key="2">
    <source>
        <dbReference type="EMBL" id="MCM8749807.1"/>
    </source>
</evidence>
<feature type="domain" description="Ppx/GppA phosphatase C-terminal" evidence="1">
    <location>
        <begin position="27"/>
        <end position="145"/>
    </location>
</feature>
<evidence type="ECO:0000259" key="1">
    <source>
        <dbReference type="Pfam" id="PF21447"/>
    </source>
</evidence>
<dbReference type="Proteomes" id="UP001165306">
    <property type="component" value="Unassembled WGS sequence"/>
</dbReference>
<dbReference type="Pfam" id="PF21447">
    <property type="entry name" value="Ppx-GppA_III"/>
    <property type="match status" value="1"/>
</dbReference>
<dbReference type="InterPro" id="IPR003607">
    <property type="entry name" value="HD/PDEase_dom"/>
</dbReference>
<dbReference type="AlphaFoldDB" id="A0AA42BAK1"/>
<dbReference type="InterPro" id="IPR048950">
    <property type="entry name" value="Ppx_GppA_C"/>
</dbReference>
<dbReference type="Gene3D" id="1.10.3210.10">
    <property type="entry name" value="Hypothetical protein af1432"/>
    <property type="match status" value="1"/>
</dbReference>
<keyword evidence="3" id="KW-1185">Reference proteome</keyword>
<accession>A0AA42BAK1</accession>
<proteinExistence type="predicted"/>
<reference evidence="2" key="1">
    <citation type="submission" date="2022-06" db="EMBL/GenBank/DDBJ databases">
        <title>CFH 74404 Thermomicrobiaceae sp.</title>
        <authorList>
            <person name="Ming H."/>
            <person name="Li W.-J."/>
            <person name="Zhao Z."/>
        </authorList>
    </citation>
    <scope>NUCLEOTIDE SEQUENCE</scope>
    <source>
        <strain evidence="2">CFH 74404</strain>
    </source>
</reference>
<name>A0AA42BAK1_9BACT</name>
<comment type="caution">
    <text evidence="2">The sequence shown here is derived from an EMBL/GenBank/DDBJ whole genome shotgun (WGS) entry which is preliminary data.</text>
</comment>
<dbReference type="CDD" id="cd00077">
    <property type="entry name" value="HDc"/>
    <property type="match status" value="1"/>
</dbReference>